<keyword evidence="1" id="KW-0812">Transmembrane</keyword>
<evidence type="ECO:0000313" key="2">
    <source>
        <dbReference type="EMBL" id="RAH78700.1"/>
    </source>
</evidence>
<keyword evidence="1" id="KW-1133">Transmembrane helix</keyword>
<feature type="transmembrane region" description="Helical" evidence="1">
    <location>
        <begin position="20"/>
        <end position="43"/>
    </location>
</feature>
<reference evidence="2 3" key="1">
    <citation type="submission" date="2018-02" db="EMBL/GenBank/DDBJ databases">
        <title>The genomes of Aspergillus section Nigri reveals drivers in fungal speciation.</title>
        <authorList>
            <consortium name="DOE Joint Genome Institute"/>
            <person name="Vesth T.C."/>
            <person name="Nybo J."/>
            <person name="Theobald S."/>
            <person name="Brandl J."/>
            <person name="Frisvad J.C."/>
            <person name="Nielsen K.F."/>
            <person name="Lyhne E.K."/>
            <person name="Kogle M.E."/>
            <person name="Kuo A."/>
            <person name="Riley R."/>
            <person name="Clum A."/>
            <person name="Nolan M."/>
            <person name="Lipzen A."/>
            <person name="Salamov A."/>
            <person name="Henrissat B."/>
            <person name="Wiebenga A."/>
            <person name="De vries R.P."/>
            <person name="Grigoriev I.V."/>
            <person name="Mortensen U.H."/>
            <person name="Andersen M.R."/>
            <person name="Baker S.E."/>
        </authorList>
    </citation>
    <scope>NUCLEOTIDE SEQUENCE [LARGE SCALE GENOMIC DNA]</scope>
    <source>
        <strain evidence="2 3">CBS 114.51</strain>
    </source>
</reference>
<sequence length="85" mass="9616">METTAIRSGAGWSETYSDKIIRFIQTLLLCGTISIGTISWFSIRQMALLFFSHVTLGYPNDDPWDRCTDHVMSVSNLPVLILYTV</sequence>
<organism evidence="2 3">
    <name type="scientific">Aspergillus japonicus CBS 114.51</name>
    <dbReference type="NCBI Taxonomy" id="1448312"/>
    <lineage>
        <taxon>Eukaryota</taxon>
        <taxon>Fungi</taxon>
        <taxon>Dikarya</taxon>
        <taxon>Ascomycota</taxon>
        <taxon>Pezizomycotina</taxon>
        <taxon>Eurotiomycetes</taxon>
        <taxon>Eurotiomycetidae</taxon>
        <taxon>Eurotiales</taxon>
        <taxon>Aspergillaceae</taxon>
        <taxon>Aspergillus</taxon>
        <taxon>Aspergillus subgen. Circumdati</taxon>
    </lineage>
</organism>
<evidence type="ECO:0000256" key="1">
    <source>
        <dbReference type="SAM" id="Phobius"/>
    </source>
</evidence>
<dbReference type="AlphaFoldDB" id="A0A8T8WSP8"/>
<gene>
    <name evidence="2" type="ORF">BO86DRAFT_175765</name>
</gene>
<keyword evidence="1" id="KW-0472">Membrane</keyword>
<dbReference type="RefSeq" id="XP_025524594.1">
    <property type="nucleotide sequence ID" value="XM_025666545.1"/>
</dbReference>
<keyword evidence="3" id="KW-1185">Reference proteome</keyword>
<accession>A0A8T8WSP8</accession>
<dbReference type="EMBL" id="KZ824823">
    <property type="protein sequence ID" value="RAH78700.1"/>
    <property type="molecule type" value="Genomic_DNA"/>
</dbReference>
<dbReference type="GeneID" id="37170237"/>
<protein>
    <submittedName>
        <fullName evidence="2">Uncharacterized protein</fullName>
    </submittedName>
</protein>
<proteinExistence type="predicted"/>
<dbReference type="Proteomes" id="UP000249497">
    <property type="component" value="Unassembled WGS sequence"/>
</dbReference>
<name>A0A8T8WSP8_ASPJA</name>
<evidence type="ECO:0000313" key="3">
    <source>
        <dbReference type="Proteomes" id="UP000249497"/>
    </source>
</evidence>